<dbReference type="GO" id="GO:0046872">
    <property type="term" value="F:metal ion binding"/>
    <property type="evidence" value="ECO:0007669"/>
    <property type="project" value="UniProtKB-KW"/>
</dbReference>
<gene>
    <name evidence="4" type="ORF">VP01_4g17</name>
</gene>
<accession>A0A0L6ULQ9</accession>
<name>A0A0L6ULQ9_9BASI</name>
<comment type="cofactor">
    <cofactor evidence="1">
        <name>a divalent metal cation</name>
        <dbReference type="ChEBI" id="CHEBI:60240"/>
    </cofactor>
</comment>
<evidence type="ECO:0000313" key="4">
    <source>
        <dbReference type="EMBL" id="KNZ49454.1"/>
    </source>
</evidence>
<organism evidence="4 5">
    <name type="scientific">Puccinia sorghi</name>
    <dbReference type="NCBI Taxonomy" id="27349"/>
    <lineage>
        <taxon>Eukaryota</taxon>
        <taxon>Fungi</taxon>
        <taxon>Dikarya</taxon>
        <taxon>Basidiomycota</taxon>
        <taxon>Pucciniomycotina</taxon>
        <taxon>Pucciniomycetes</taxon>
        <taxon>Pucciniales</taxon>
        <taxon>Pucciniaceae</taxon>
        <taxon>Puccinia</taxon>
    </lineage>
</organism>
<keyword evidence="2" id="KW-0479">Metal-binding</keyword>
<dbReference type="EMBL" id="LAVV01010166">
    <property type="protein sequence ID" value="KNZ49454.1"/>
    <property type="molecule type" value="Genomic_DNA"/>
</dbReference>
<evidence type="ECO:0000256" key="2">
    <source>
        <dbReference type="ARBA" id="ARBA00022723"/>
    </source>
</evidence>
<dbReference type="Pfam" id="PF13359">
    <property type="entry name" value="DDE_Tnp_4"/>
    <property type="match status" value="1"/>
</dbReference>
<dbReference type="VEuPathDB" id="FungiDB:VP01_4g17"/>
<evidence type="ECO:0000259" key="3">
    <source>
        <dbReference type="Pfam" id="PF13359"/>
    </source>
</evidence>
<dbReference type="AlphaFoldDB" id="A0A0L6ULQ9"/>
<evidence type="ECO:0000313" key="5">
    <source>
        <dbReference type="Proteomes" id="UP000037035"/>
    </source>
</evidence>
<dbReference type="Proteomes" id="UP000037035">
    <property type="component" value="Unassembled WGS sequence"/>
</dbReference>
<protein>
    <recommendedName>
        <fullName evidence="3">DDE Tnp4 domain-containing protein</fullName>
    </recommendedName>
</protein>
<evidence type="ECO:0000256" key="1">
    <source>
        <dbReference type="ARBA" id="ARBA00001968"/>
    </source>
</evidence>
<dbReference type="InterPro" id="IPR027806">
    <property type="entry name" value="HARBI1_dom"/>
</dbReference>
<proteinExistence type="predicted"/>
<feature type="domain" description="DDE Tnp4" evidence="3">
    <location>
        <begin position="256"/>
        <end position="328"/>
    </location>
</feature>
<reference evidence="4 5" key="1">
    <citation type="submission" date="2015-08" db="EMBL/GenBank/DDBJ databases">
        <title>Next Generation Sequencing and Analysis of the Genome of Puccinia sorghi L Schw, the Causal Agent of Maize Common Rust.</title>
        <authorList>
            <person name="Rochi L."/>
            <person name="Burguener G."/>
            <person name="Darino M."/>
            <person name="Turjanski A."/>
            <person name="Kreff E."/>
            <person name="Dieguez M.J."/>
            <person name="Sacco F."/>
        </authorList>
    </citation>
    <scope>NUCLEOTIDE SEQUENCE [LARGE SCALE GENOMIC DNA]</scope>
    <source>
        <strain evidence="4 5">RO10H11247</strain>
    </source>
</reference>
<sequence>MDFQKSKSTLFKTCLFFTNKLLDPIDEEINFLIIDWFLIVDWLYLIRPNLKVPGSFCCYSNHAPKLIQPSCDSKKFYIGKHVEFGWKLGWRMLHVNCMQLHFSQKTKANQTCWKINSPFENTNTRNNTLQPRAPPLIFTHNTISPCFLNLLLLIEPDPIFYNQPLNPQQDFSIQAVATSRLGSNGNGAAALRLKNLLQVEHRTINLYTMQVIKVMQEEGFLAVLGVWIKEILKQFLTNFLIPFIPMYSKTCRLISSLKNSLKNQFLLAESANTSDKYTLPANKGKELIDHWNVYFNYHFAQSRVRIKHAIGILKGQFSSLCEMQTQIRNQKEMKMSLIPPLWLLPTFKTQMMGSMES</sequence>
<dbReference type="OrthoDB" id="3246760at2759"/>
<keyword evidence="5" id="KW-1185">Reference proteome</keyword>
<comment type="caution">
    <text evidence="4">The sequence shown here is derived from an EMBL/GenBank/DDBJ whole genome shotgun (WGS) entry which is preliminary data.</text>
</comment>